<dbReference type="GO" id="GO:0005829">
    <property type="term" value="C:cytosol"/>
    <property type="evidence" value="ECO:0007669"/>
    <property type="project" value="TreeGrafter"/>
</dbReference>
<feature type="domain" description="Activator of Hsp90 ATPase AHSA1-like N-terminal" evidence="3">
    <location>
        <begin position="17"/>
        <end position="149"/>
    </location>
</feature>
<keyword evidence="2" id="KW-1133">Transmembrane helix</keyword>
<dbReference type="AlphaFoldDB" id="A0A367JMI7"/>
<dbReference type="STRING" id="4846.A0A367JMI7"/>
<accession>A0A367JMI7</accession>
<reference evidence="4 5" key="1">
    <citation type="journal article" date="2018" name="G3 (Bethesda)">
        <title>Phylogenetic and Phylogenomic Definition of Rhizopus Species.</title>
        <authorList>
            <person name="Gryganskyi A.P."/>
            <person name="Golan J."/>
            <person name="Dolatabadi S."/>
            <person name="Mondo S."/>
            <person name="Robb S."/>
            <person name="Idnurm A."/>
            <person name="Muszewska A."/>
            <person name="Steczkiewicz K."/>
            <person name="Masonjones S."/>
            <person name="Liao H.L."/>
            <person name="Gajdeczka M.T."/>
            <person name="Anike F."/>
            <person name="Vuek A."/>
            <person name="Anishchenko I.M."/>
            <person name="Voigt K."/>
            <person name="de Hoog G.S."/>
            <person name="Smith M.E."/>
            <person name="Heitman J."/>
            <person name="Vilgalys R."/>
            <person name="Stajich J.E."/>
        </authorList>
    </citation>
    <scope>NUCLEOTIDE SEQUENCE [LARGE SCALE GENOMIC DNA]</scope>
    <source>
        <strain evidence="4 5">LSU 92-RS-03</strain>
    </source>
</reference>
<dbReference type="GO" id="GO:0006457">
    <property type="term" value="P:protein folding"/>
    <property type="evidence" value="ECO:0007669"/>
    <property type="project" value="TreeGrafter"/>
</dbReference>
<proteinExistence type="inferred from homology"/>
<dbReference type="SUPFAM" id="SSF103111">
    <property type="entry name" value="Activator of Hsp90 ATPase, Aha1"/>
    <property type="match status" value="1"/>
</dbReference>
<keyword evidence="2" id="KW-0812">Transmembrane</keyword>
<dbReference type="OrthoDB" id="567237at2759"/>
<dbReference type="PANTHER" id="PTHR13009">
    <property type="entry name" value="HEAT SHOCK PROTEIN 90 HSP90 CO-CHAPERONE AHA-1"/>
    <property type="match status" value="1"/>
</dbReference>
<dbReference type="GO" id="GO:0051087">
    <property type="term" value="F:protein-folding chaperone binding"/>
    <property type="evidence" value="ECO:0007669"/>
    <property type="project" value="InterPro"/>
</dbReference>
<dbReference type="Gene3D" id="3.30.530.20">
    <property type="match status" value="1"/>
</dbReference>
<dbReference type="InterPro" id="IPR015310">
    <property type="entry name" value="AHSA1-like_N"/>
</dbReference>
<dbReference type="PANTHER" id="PTHR13009:SF22">
    <property type="entry name" value="LD43819P"/>
    <property type="match status" value="1"/>
</dbReference>
<dbReference type="SMART" id="SM01000">
    <property type="entry name" value="Aha1_N"/>
    <property type="match status" value="1"/>
</dbReference>
<dbReference type="Pfam" id="PF09229">
    <property type="entry name" value="Aha1_N"/>
    <property type="match status" value="1"/>
</dbReference>
<evidence type="ECO:0000259" key="3">
    <source>
        <dbReference type="SMART" id="SM01000"/>
    </source>
</evidence>
<comment type="caution">
    <text evidence="4">The sequence shown here is derived from an EMBL/GenBank/DDBJ whole genome shotgun (WGS) entry which is preliminary data.</text>
</comment>
<sequence>MADMRNILTLQLRHWVNKDCRPWAKDYWNKQIVGLSVQEKKILVSITSLDECTGDVDLNQRKGKLLAIYDMALKFGWQGQSSNGSKVFGTIQVPEVAYDTDKEDYVFSIIVNNNQEADEVKKLIRSQLVPMMRDKFARFTIDLVQNYSSDLYTNTSPKPEIVQKKPVATMPHYETKKEEKVVKTTRLDLSYKLRGVASNDLYETLLDSRRADIWTLGPSQVSKKSGSEFRFFDGNVHGKIVRLVPGEMIVQTWRLKHWPKDHYSTVTLLFRQDMEGTTIQVDQKDVPLGQEDIIRKNWIQYYWKSIEACYYQNQFESIHDTSLPWLEYNVFNNPMMIISIAVLIIAMIALTAYQVAPTLKL</sequence>
<keyword evidence="2" id="KW-0472">Membrane</keyword>
<dbReference type="Proteomes" id="UP000253551">
    <property type="component" value="Unassembled WGS sequence"/>
</dbReference>
<comment type="similarity">
    <text evidence="1">Belongs to the AHA1 family.</text>
</comment>
<evidence type="ECO:0000313" key="4">
    <source>
        <dbReference type="EMBL" id="RCH91128.1"/>
    </source>
</evidence>
<protein>
    <recommendedName>
        <fullName evidence="3">Activator of Hsp90 ATPase AHSA1-like N-terminal domain-containing protein</fullName>
    </recommendedName>
</protein>
<dbReference type="InterPro" id="IPR036338">
    <property type="entry name" value="Aha1"/>
</dbReference>
<evidence type="ECO:0000256" key="2">
    <source>
        <dbReference type="SAM" id="Phobius"/>
    </source>
</evidence>
<dbReference type="Gene3D" id="3.15.10.20">
    <property type="entry name" value="Activator of Hsp90 ATPase Aha1, N-terminal domain"/>
    <property type="match status" value="1"/>
</dbReference>
<dbReference type="Pfam" id="PF08327">
    <property type="entry name" value="AHSA1"/>
    <property type="match status" value="1"/>
</dbReference>
<dbReference type="InterPro" id="IPR013538">
    <property type="entry name" value="ASHA1/2-like_C"/>
</dbReference>
<keyword evidence="5" id="KW-1185">Reference proteome</keyword>
<name>A0A367JMI7_RHIST</name>
<dbReference type="CDD" id="cd08892">
    <property type="entry name" value="SRPBCC_Aha1"/>
    <property type="match status" value="1"/>
</dbReference>
<gene>
    <name evidence="4" type="ORF">CU098_004823</name>
</gene>
<organism evidence="4 5">
    <name type="scientific">Rhizopus stolonifer</name>
    <name type="common">Rhizopus nigricans</name>
    <dbReference type="NCBI Taxonomy" id="4846"/>
    <lineage>
        <taxon>Eukaryota</taxon>
        <taxon>Fungi</taxon>
        <taxon>Fungi incertae sedis</taxon>
        <taxon>Mucoromycota</taxon>
        <taxon>Mucoromycotina</taxon>
        <taxon>Mucoromycetes</taxon>
        <taxon>Mucorales</taxon>
        <taxon>Mucorineae</taxon>
        <taxon>Rhizopodaceae</taxon>
        <taxon>Rhizopus</taxon>
    </lineage>
</organism>
<dbReference type="GO" id="GO:0001671">
    <property type="term" value="F:ATPase activator activity"/>
    <property type="evidence" value="ECO:0007669"/>
    <property type="project" value="InterPro"/>
</dbReference>
<feature type="transmembrane region" description="Helical" evidence="2">
    <location>
        <begin position="335"/>
        <end position="356"/>
    </location>
</feature>
<evidence type="ECO:0000256" key="1">
    <source>
        <dbReference type="ARBA" id="ARBA00006817"/>
    </source>
</evidence>
<evidence type="ECO:0000313" key="5">
    <source>
        <dbReference type="Proteomes" id="UP000253551"/>
    </source>
</evidence>
<dbReference type="SUPFAM" id="SSF55961">
    <property type="entry name" value="Bet v1-like"/>
    <property type="match status" value="1"/>
</dbReference>
<dbReference type="InterPro" id="IPR023393">
    <property type="entry name" value="START-like_dom_sf"/>
</dbReference>
<dbReference type="EMBL" id="PJQM01003041">
    <property type="protein sequence ID" value="RCH91128.1"/>
    <property type="molecule type" value="Genomic_DNA"/>
</dbReference>